<accession>A0A939JMK3</accession>
<name>A0A939JMK3_9ACTN</name>
<sequence>MAATVSGGVPGFSGASGSRGSSGSGSAADPSVPPQVVGVWCGGRNDAPEGHWTYAFTRDGRFAMQNARIGSLSGYVVASGHVMEFHSTGLKAPVASTWEVRADPVVGDMLFLDGFSYVRGSCTS</sequence>
<dbReference type="EMBL" id="JAFMOF010000002">
    <property type="protein sequence ID" value="MBO0654296.1"/>
    <property type="molecule type" value="Genomic_DNA"/>
</dbReference>
<evidence type="ECO:0000256" key="1">
    <source>
        <dbReference type="SAM" id="MobiDB-lite"/>
    </source>
</evidence>
<feature type="region of interest" description="Disordered" evidence="1">
    <location>
        <begin position="1"/>
        <end position="31"/>
    </location>
</feature>
<feature type="compositionally biased region" description="Low complexity" evidence="1">
    <location>
        <begin position="13"/>
        <end position="28"/>
    </location>
</feature>
<protein>
    <submittedName>
        <fullName evidence="2">Uncharacterized protein</fullName>
    </submittedName>
</protein>
<evidence type="ECO:0000313" key="3">
    <source>
        <dbReference type="Proteomes" id="UP000664781"/>
    </source>
</evidence>
<evidence type="ECO:0000313" key="2">
    <source>
        <dbReference type="EMBL" id="MBO0654296.1"/>
    </source>
</evidence>
<dbReference type="AlphaFoldDB" id="A0A939JMK3"/>
<dbReference type="RefSeq" id="WP_143587778.1">
    <property type="nucleotide sequence ID" value="NZ_JAFMOF010000002.1"/>
</dbReference>
<comment type="caution">
    <text evidence="2">The sequence shown here is derived from an EMBL/GenBank/DDBJ whole genome shotgun (WGS) entry which is preliminary data.</text>
</comment>
<reference evidence="2" key="1">
    <citation type="submission" date="2021-03" db="EMBL/GenBank/DDBJ databases">
        <title>Streptomyces strains.</title>
        <authorList>
            <person name="Lund M.B."/>
            <person name="Toerring T."/>
        </authorList>
    </citation>
    <scope>NUCLEOTIDE SEQUENCE</scope>
    <source>
        <strain evidence="2">JCM 4242</strain>
    </source>
</reference>
<proteinExistence type="predicted"/>
<keyword evidence="3" id="KW-1185">Reference proteome</keyword>
<dbReference type="Proteomes" id="UP000664781">
    <property type="component" value="Unassembled WGS sequence"/>
</dbReference>
<organism evidence="2 3">
    <name type="scientific">Streptomyces triculaminicus</name>
    <dbReference type="NCBI Taxonomy" id="2816232"/>
    <lineage>
        <taxon>Bacteria</taxon>
        <taxon>Bacillati</taxon>
        <taxon>Actinomycetota</taxon>
        <taxon>Actinomycetes</taxon>
        <taxon>Kitasatosporales</taxon>
        <taxon>Streptomycetaceae</taxon>
        <taxon>Streptomyces</taxon>
    </lineage>
</organism>
<gene>
    <name evidence="2" type="ORF">J1792_16400</name>
</gene>